<dbReference type="Proteomes" id="UP000765160">
    <property type="component" value="Unassembled WGS sequence"/>
</dbReference>
<evidence type="ECO:0000313" key="8">
    <source>
        <dbReference type="EMBL" id="NKE48056.1"/>
    </source>
</evidence>
<dbReference type="InterPro" id="IPR058533">
    <property type="entry name" value="Cation_efflux_TM"/>
</dbReference>
<evidence type="ECO:0000256" key="4">
    <source>
        <dbReference type="ARBA" id="ARBA00022989"/>
    </source>
</evidence>
<dbReference type="PANTHER" id="PTHR11562:SF17">
    <property type="entry name" value="RE54080P-RELATED"/>
    <property type="match status" value="1"/>
</dbReference>
<dbReference type="InterPro" id="IPR027469">
    <property type="entry name" value="Cation_efflux_TMD_sf"/>
</dbReference>
<evidence type="ECO:0000259" key="7">
    <source>
        <dbReference type="Pfam" id="PF01545"/>
    </source>
</evidence>
<dbReference type="Pfam" id="PF01545">
    <property type="entry name" value="Cation_efflux"/>
    <property type="match status" value="1"/>
</dbReference>
<evidence type="ECO:0000256" key="2">
    <source>
        <dbReference type="ARBA" id="ARBA00022692"/>
    </source>
</evidence>
<feature type="transmembrane region" description="Helical" evidence="6">
    <location>
        <begin position="113"/>
        <end position="133"/>
    </location>
</feature>
<keyword evidence="9" id="KW-1185">Reference proteome</keyword>
<feature type="transmembrane region" description="Helical" evidence="6">
    <location>
        <begin position="56"/>
        <end position="75"/>
    </location>
</feature>
<keyword evidence="5 6" id="KW-0472">Membrane</keyword>
<keyword evidence="3" id="KW-0813">Transport</keyword>
<feature type="transmembrane region" description="Helical" evidence="6">
    <location>
        <begin position="176"/>
        <end position="198"/>
    </location>
</feature>
<evidence type="ECO:0000256" key="1">
    <source>
        <dbReference type="ARBA" id="ARBA00004141"/>
    </source>
</evidence>
<keyword evidence="3" id="KW-0862">Zinc</keyword>
<dbReference type="InterPro" id="IPR050681">
    <property type="entry name" value="CDF/SLC30A"/>
</dbReference>
<evidence type="ECO:0000256" key="6">
    <source>
        <dbReference type="SAM" id="Phobius"/>
    </source>
</evidence>
<comment type="caution">
    <text evidence="8">The sequence shown here is derived from an EMBL/GenBank/DDBJ whole genome shotgun (WGS) entry which is preliminary data.</text>
</comment>
<gene>
    <name evidence="8" type="ORF">HB662_24980</name>
</gene>
<evidence type="ECO:0000256" key="3">
    <source>
        <dbReference type="ARBA" id="ARBA00022906"/>
    </source>
</evidence>
<evidence type="ECO:0000256" key="5">
    <source>
        <dbReference type="ARBA" id="ARBA00023136"/>
    </source>
</evidence>
<accession>A0ABX1F6Q4</accession>
<keyword evidence="3" id="KW-0406">Ion transport</keyword>
<feature type="transmembrane region" description="Helical" evidence="6">
    <location>
        <begin position="153"/>
        <end position="170"/>
    </location>
</feature>
<keyword evidence="2 6" id="KW-0812">Transmembrane</keyword>
<protein>
    <submittedName>
        <fullName evidence="8">Cation transporter</fullName>
    </submittedName>
</protein>
<name>A0ABX1F6Q4_9PROT</name>
<sequence length="219" mass="22671">MPHDACGHSDTFTGDDPAFRRVLWIIILLNGGMFLVEFVAGAIAGSLALQADSLDFAMDAATYGLSLAVIGMAAATRARAALLKAASLGLIAAWVLGTALWRVAGGGVPEAFTMGGIAIAAFAANLLSVLLLWKWREGDANIRSVWLCSRNDAFGNLLVLAAAAGVFGTGTRWPDLAVAVVMSALFLQTSFLTARTALAELRGARPSGGTHGDHAGHAH</sequence>
<feature type="transmembrane region" description="Helical" evidence="6">
    <location>
        <begin position="82"/>
        <end position="101"/>
    </location>
</feature>
<dbReference type="RefSeq" id="WP_168054072.1">
    <property type="nucleotide sequence ID" value="NZ_JAATJR010000008.1"/>
</dbReference>
<keyword evidence="4 6" id="KW-1133">Transmembrane helix</keyword>
<evidence type="ECO:0000313" key="9">
    <source>
        <dbReference type="Proteomes" id="UP000765160"/>
    </source>
</evidence>
<dbReference type="Gene3D" id="1.20.1510.10">
    <property type="entry name" value="Cation efflux protein transmembrane domain"/>
    <property type="match status" value="1"/>
</dbReference>
<reference evidence="8 9" key="1">
    <citation type="submission" date="2020-03" db="EMBL/GenBank/DDBJ databases">
        <title>Roseomonas selenitidurans sp. nov. isolated from soil.</title>
        <authorList>
            <person name="Liu H."/>
        </authorList>
    </citation>
    <scope>NUCLEOTIDE SEQUENCE [LARGE SCALE GENOMIC DNA]</scope>
    <source>
        <strain evidence="8 9">JCM 15073</strain>
    </source>
</reference>
<dbReference type="PANTHER" id="PTHR11562">
    <property type="entry name" value="CATION EFFLUX PROTEIN/ ZINC TRANSPORTER"/>
    <property type="match status" value="1"/>
</dbReference>
<proteinExistence type="predicted"/>
<organism evidence="8 9">
    <name type="scientific">Falsiroseomonas frigidaquae</name>
    <dbReference type="NCBI Taxonomy" id="487318"/>
    <lineage>
        <taxon>Bacteria</taxon>
        <taxon>Pseudomonadati</taxon>
        <taxon>Pseudomonadota</taxon>
        <taxon>Alphaproteobacteria</taxon>
        <taxon>Acetobacterales</taxon>
        <taxon>Roseomonadaceae</taxon>
        <taxon>Falsiroseomonas</taxon>
    </lineage>
</organism>
<feature type="domain" description="Cation efflux protein transmembrane" evidence="7">
    <location>
        <begin position="23"/>
        <end position="201"/>
    </location>
</feature>
<comment type="subcellular location">
    <subcellularLocation>
        <location evidence="1">Membrane</location>
        <topology evidence="1">Multi-pass membrane protein</topology>
    </subcellularLocation>
</comment>
<keyword evidence="3" id="KW-0864">Zinc transport</keyword>
<feature type="transmembrane region" description="Helical" evidence="6">
    <location>
        <begin position="22"/>
        <end position="44"/>
    </location>
</feature>
<dbReference type="SUPFAM" id="SSF161111">
    <property type="entry name" value="Cation efflux protein transmembrane domain-like"/>
    <property type="match status" value="1"/>
</dbReference>
<dbReference type="EMBL" id="JAAVTX010000008">
    <property type="protein sequence ID" value="NKE48056.1"/>
    <property type="molecule type" value="Genomic_DNA"/>
</dbReference>